<name>A0A182Q3T0_9DIPT</name>
<dbReference type="Proteomes" id="UP000075886">
    <property type="component" value="Unassembled WGS sequence"/>
</dbReference>
<evidence type="ECO:0000313" key="2">
    <source>
        <dbReference type="Proteomes" id="UP000075886"/>
    </source>
</evidence>
<dbReference type="EMBL" id="AXCN02001477">
    <property type="status" value="NOT_ANNOTATED_CDS"/>
    <property type="molecule type" value="Genomic_DNA"/>
</dbReference>
<accession>A0A182Q3T0</accession>
<reference evidence="2" key="1">
    <citation type="submission" date="2014-01" db="EMBL/GenBank/DDBJ databases">
        <title>The Genome Sequence of Anopheles farauti FAR1 (V2).</title>
        <authorList>
            <consortium name="The Broad Institute Genomics Platform"/>
            <person name="Neafsey D.E."/>
            <person name="Besansky N."/>
            <person name="Howell P."/>
            <person name="Walton C."/>
            <person name="Young S.K."/>
            <person name="Zeng Q."/>
            <person name="Gargeya S."/>
            <person name="Fitzgerald M."/>
            <person name="Haas B."/>
            <person name="Abouelleil A."/>
            <person name="Allen A.W."/>
            <person name="Alvarado L."/>
            <person name="Arachchi H.M."/>
            <person name="Berlin A.M."/>
            <person name="Chapman S.B."/>
            <person name="Gainer-Dewar J."/>
            <person name="Goldberg J."/>
            <person name="Griggs A."/>
            <person name="Gujja S."/>
            <person name="Hansen M."/>
            <person name="Howarth C."/>
            <person name="Imamovic A."/>
            <person name="Ireland A."/>
            <person name="Larimer J."/>
            <person name="McCowan C."/>
            <person name="Murphy C."/>
            <person name="Pearson M."/>
            <person name="Poon T.W."/>
            <person name="Priest M."/>
            <person name="Roberts A."/>
            <person name="Saif S."/>
            <person name="Shea T."/>
            <person name="Sisk P."/>
            <person name="Sykes S."/>
            <person name="Wortman J."/>
            <person name="Nusbaum C."/>
            <person name="Birren B."/>
        </authorList>
    </citation>
    <scope>NUCLEOTIDE SEQUENCE [LARGE SCALE GENOMIC DNA]</scope>
    <source>
        <strain evidence="2">FAR1</strain>
    </source>
</reference>
<keyword evidence="2" id="KW-1185">Reference proteome</keyword>
<reference evidence="1" key="2">
    <citation type="submission" date="2020-05" db="UniProtKB">
        <authorList>
            <consortium name="EnsemblMetazoa"/>
        </authorList>
    </citation>
    <scope>IDENTIFICATION</scope>
    <source>
        <strain evidence="1">FAR1</strain>
    </source>
</reference>
<proteinExistence type="predicted"/>
<sequence length="224" mass="24838">MTKETAYSMQQSSVQQILSYYHNDSVHWHLKYLQYCSQRTSDAQQQFEESVAARGTVCGPRQRSCEYDSDPEDIVKGQLNLSSMNKYSIEILNGENQEQVTELFDRFHQLKLNPSNGPAAAELGPKIILTDFSTDGSGWKKQNGTHYADGLQCADSVEANNNDPEAGAICERGCAGGSDVCEKNAKNNNGDKSNYLQIPGLIYNQNSALKPPAFDCYHSEARPP</sequence>
<dbReference type="EnsemblMetazoa" id="AFAF002508-RA">
    <property type="protein sequence ID" value="AFAF002508-PA"/>
    <property type="gene ID" value="AFAF002508"/>
</dbReference>
<organism evidence="1 2">
    <name type="scientific">Anopheles farauti</name>
    <dbReference type="NCBI Taxonomy" id="69004"/>
    <lineage>
        <taxon>Eukaryota</taxon>
        <taxon>Metazoa</taxon>
        <taxon>Ecdysozoa</taxon>
        <taxon>Arthropoda</taxon>
        <taxon>Hexapoda</taxon>
        <taxon>Insecta</taxon>
        <taxon>Pterygota</taxon>
        <taxon>Neoptera</taxon>
        <taxon>Endopterygota</taxon>
        <taxon>Diptera</taxon>
        <taxon>Nematocera</taxon>
        <taxon>Culicoidea</taxon>
        <taxon>Culicidae</taxon>
        <taxon>Anophelinae</taxon>
        <taxon>Anopheles</taxon>
    </lineage>
</organism>
<evidence type="ECO:0000313" key="1">
    <source>
        <dbReference type="EnsemblMetazoa" id="AFAF002508-PA"/>
    </source>
</evidence>
<protein>
    <submittedName>
        <fullName evidence="1">Uncharacterized protein</fullName>
    </submittedName>
</protein>
<dbReference type="VEuPathDB" id="VectorBase:AFAF002508"/>
<dbReference type="AlphaFoldDB" id="A0A182Q3T0"/>